<dbReference type="PANTHER" id="PTHR13847:SF260">
    <property type="entry name" value="FAD DEPENDENT OXIDOREDUCTASE DOMAIN-CONTAINING PROTEIN"/>
    <property type="match status" value="1"/>
</dbReference>
<dbReference type="Proteomes" id="UP000812287">
    <property type="component" value="Unassembled WGS sequence"/>
</dbReference>
<dbReference type="EMBL" id="MU250570">
    <property type="protein sequence ID" value="KAG7440531.1"/>
    <property type="molecule type" value="Genomic_DNA"/>
</dbReference>
<organism evidence="2 3">
    <name type="scientific">Guyanagaster necrorhizus</name>
    <dbReference type="NCBI Taxonomy" id="856835"/>
    <lineage>
        <taxon>Eukaryota</taxon>
        <taxon>Fungi</taxon>
        <taxon>Dikarya</taxon>
        <taxon>Basidiomycota</taxon>
        <taxon>Agaricomycotina</taxon>
        <taxon>Agaricomycetes</taxon>
        <taxon>Agaricomycetidae</taxon>
        <taxon>Agaricales</taxon>
        <taxon>Marasmiineae</taxon>
        <taxon>Physalacriaceae</taxon>
        <taxon>Guyanagaster</taxon>
    </lineage>
</organism>
<evidence type="ECO:0000313" key="3">
    <source>
        <dbReference type="Proteomes" id="UP000812287"/>
    </source>
</evidence>
<protein>
    <submittedName>
        <fullName evidence="2">DAO-domain-containing protein</fullName>
    </submittedName>
</protein>
<dbReference type="GeneID" id="66106864"/>
<dbReference type="InterPro" id="IPR036188">
    <property type="entry name" value="FAD/NAD-bd_sf"/>
</dbReference>
<dbReference type="Gene3D" id="3.50.50.60">
    <property type="entry name" value="FAD/NAD(P)-binding domain"/>
    <property type="match status" value="1"/>
</dbReference>
<sequence length="326" mass="35693">MTSSFWFNSHDNPNPLCNMGSNDPLTPGADVCVIGSGLTGVSAAYHLSQSEIAPYLKVVVLEDREFCSGATGRNGGFLSAASCTSIVKLQEDYGTNEALRGLLLEHHSYNFTIGMQERHDLLKEASILFGDSIQAEDEYFSNKADYNGAKAGGMDVTGINCRSSGAYTDPFAAAWPQKIATQLYLLAERHFYLSLHIHTPVLSVNTPVVTPGHWLCLADPWNASLAMPSFLNPFEDMRDHKKIWGLVKRNYSIRGLGVNIFGMISHPGTEIVIGSELSRGHSEGSVLSWRTSEYENNVTPSSTASPELSIGENRTRVVSLFLKVER</sequence>
<proteinExistence type="predicted"/>
<gene>
    <name evidence="2" type="ORF">BT62DRAFT_923958</name>
</gene>
<dbReference type="PANTHER" id="PTHR13847">
    <property type="entry name" value="SARCOSINE DEHYDROGENASE-RELATED"/>
    <property type="match status" value="1"/>
</dbReference>
<dbReference type="Pfam" id="PF01266">
    <property type="entry name" value="DAO"/>
    <property type="match status" value="1"/>
</dbReference>
<dbReference type="RefSeq" id="XP_043034031.1">
    <property type="nucleotide sequence ID" value="XM_043184567.1"/>
</dbReference>
<dbReference type="OrthoDB" id="429143at2759"/>
<comment type="caution">
    <text evidence="2">The sequence shown here is derived from an EMBL/GenBank/DDBJ whole genome shotgun (WGS) entry which is preliminary data.</text>
</comment>
<keyword evidence="3" id="KW-1185">Reference proteome</keyword>
<name>A0A9P7VI94_9AGAR</name>
<dbReference type="InterPro" id="IPR006076">
    <property type="entry name" value="FAD-dep_OxRdtase"/>
</dbReference>
<accession>A0A9P7VI94</accession>
<evidence type="ECO:0000313" key="2">
    <source>
        <dbReference type="EMBL" id="KAG7440531.1"/>
    </source>
</evidence>
<dbReference type="SUPFAM" id="SSF51905">
    <property type="entry name" value="FAD/NAD(P)-binding domain"/>
    <property type="match status" value="1"/>
</dbReference>
<feature type="domain" description="FAD dependent oxidoreductase" evidence="1">
    <location>
        <begin position="30"/>
        <end position="82"/>
    </location>
</feature>
<evidence type="ECO:0000259" key="1">
    <source>
        <dbReference type="Pfam" id="PF01266"/>
    </source>
</evidence>
<reference evidence="2" key="1">
    <citation type="submission" date="2020-11" db="EMBL/GenBank/DDBJ databases">
        <title>Adaptations for nitrogen fixation in a non-lichenized fungal sporocarp promotes dispersal by wood-feeding termites.</title>
        <authorList>
            <consortium name="DOE Joint Genome Institute"/>
            <person name="Koch R.A."/>
            <person name="Yoon G."/>
            <person name="Arayal U."/>
            <person name="Lail K."/>
            <person name="Amirebrahimi M."/>
            <person name="Labutti K."/>
            <person name="Lipzen A."/>
            <person name="Riley R."/>
            <person name="Barry K."/>
            <person name="Henrissat B."/>
            <person name="Grigoriev I.V."/>
            <person name="Herr J.R."/>
            <person name="Aime M.C."/>
        </authorList>
    </citation>
    <scope>NUCLEOTIDE SEQUENCE</scope>
    <source>
        <strain evidence="2">MCA 3950</strain>
    </source>
</reference>
<dbReference type="GO" id="GO:0005737">
    <property type="term" value="C:cytoplasm"/>
    <property type="evidence" value="ECO:0007669"/>
    <property type="project" value="TreeGrafter"/>
</dbReference>
<dbReference type="AlphaFoldDB" id="A0A9P7VI94"/>